<evidence type="ECO:0000259" key="7">
    <source>
        <dbReference type="SMART" id="SM00184"/>
    </source>
</evidence>
<dbReference type="GeneID" id="106079632"/>
<dbReference type="GO" id="GO:0061630">
    <property type="term" value="F:ubiquitin protein ligase activity"/>
    <property type="evidence" value="ECO:0007669"/>
    <property type="project" value="TreeGrafter"/>
</dbReference>
<evidence type="ECO:0000256" key="2">
    <source>
        <dbReference type="ARBA" id="ARBA00022737"/>
    </source>
</evidence>
<keyword evidence="2" id="KW-0677">Repeat</keyword>
<evidence type="ECO:0000313" key="9">
    <source>
        <dbReference type="RefSeq" id="XP_013096289.2"/>
    </source>
</evidence>
<keyword evidence="4" id="KW-0862">Zinc</keyword>
<dbReference type="SUPFAM" id="SSF63829">
    <property type="entry name" value="Calcium-dependent phosphotriesterase"/>
    <property type="match status" value="1"/>
</dbReference>
<gene>
    <name evidence="9" type="primary">LOC106079632</name>
</gene>
<protein>
    <submittedName>
        <fullName evidence="9">Uncharacterized protein LOC106079632</fullName>
    </submittedName>
</protein>
<dbReference type="PANTHER" id="PTHR24104:SF25">
    <property type="entry name" value="PROTEIN LIN-41"/>
    <property type="match status" value="1"/>
</dbReference>
<dbReference type="Gene3D" id="3.30.40.10">
    <property type="entry name" value="Zinc/RING finger domain, C3HC4 (zinc finger)"/>
    <property type="match status" value="1"/>
</dbReference>
<dbReference type="Pfam" id="PF01436">
    <property type="entry name" value="NHL"/>
    <property type="match status" value="2"/>
</dbReference>
<keyword evidence="3" id="KW-0863">Zinc-finger</keyword>
<feature type="domain" description="RING-type" evidence="7">
    <location>
        <begin position="48"/>
        <end position="108"/>
    </location>
</feature>
<dbReference type="AlphaFoldDB" id="A0A9U8ENM4"/>
<evidence type="ECO:0000256" key="5">
    <source>
        <dbReference type="PROSITE-ProRule" id="PRU00504"/>
    </source>
</evidence>
<dbReference type="InterPro" id="IPR013083">
    <property type="entry name" value="Znf_RING/FYVE/PHD"/>
</dbReference>
<feature type="region of interest" description="Disordered" evidence="6">
    <location>
        <begin position="197"/>
        <end position="231"/>
    </location>
</feature>
<evidence type="ECO:0000256" key="4">
    <source>
        <dbReference type="ARBA" id="ARBA00022833"/>
    </source>
</evidence>
<evidence type="ECO:0000256" key="6">
    <source>
        <dbReference type="SAM" id="MobiDB-lite"/>
    </source>
</evidence>
<accession>A0A9U8ENM4</accession>
<dbReference type="GO" id="GO:0008270">
    <property type="term" value="F:zinc ion binding"/>
    <property type="evidence" value="ECO:0007669"/>
    <property type="project" value="UniProtKB-KW"/>
</dbReference>
<evidence type="ECO:0000313" key="8">
    <source>
        <dbReference type="Proteomes" id="UP001165740"/>
    </source>
</evidence>
<dbReference type="Proteomes" id="UP001165740">
    <property type="component" value="Chromosome 8"/>
</dbReference>
<dbReference type="InterPro" id="IPR011042">
    <property type="entry name" value="6-blade_b-propeller_TolB-like"/>
</dbReference>
<dbReference type="PROSITE" id="PS00518">
    <property type="entry name" value="ZF_RING_1"/>
    <property type="match status" value="1"/>
</dbReference>
<dbReference type="GO" id="GO:0000209">
    <property type="term" value="P:protein polyubiquitination"/>
    <property type="evidence" value="ECO:0007669"/>
    <property type="project" value="TreeGrafter"/>
</dbReference>
<dbReference type="PANTHER" id="PTHR24104">
    <property type="entry name" value="E3 UBIQUITIN-PROTEIN LIGASE NHLRC1-RELATED"/>
    <property type="match status" value="1"/>
</dbReference>
<dbReference type="SUPFAM" id="SSF57850">
    <property type="entry name" value="RING/U-box"/>
    <property type="match status" value="1"/>
</dbReference>
<feature type="repeat" description="NHL" evidence="5">
    <location>
        <begin position="485"/>
        <end position="526"/>
    </location>
</feature>
<sequence length="626" mass="71961">MASKLESKSTSGSTGVLQSYFQPLGYTETQERRLLRNKDEDFEKWRKCLKCHNPLEKPRALPCLHTICLHCLKIHYRTIKLQVAAHERETPNRYNFFSWGCLFPCPICNYPCYMLADSVIILPINKRLLKLTFKERLHRFIGLKYSTQQAGIEKTLLKTPINVLVHREISKYFTAPSSKQFVSLPTDSTISATTTSLVTSGKQDLNKNENSTERSPNVSQQDQRESSQSHVTFSLSHSASDIYESASEDSADKVADMTALLQTHWNQVIQEFTGNFEAIETEDDCPLPGEQEPELLLEYDLRYGDENLEVRHPNAIAVNPHTGHLVVVDTTWNKAVLYKMHSKPYGYKKFEHPIVDVCFYPPSKDHEERFCAMGRRADIKGIMVYTALFNKNPLDFQCMYQKNLRDVSGILVIEPEVLFLALPYANSVIRSINEHQFIDLATRSQHGLYYPTHIVHTQVGEVVVADTGNHRIAVFYGPQYMAFDFYGELGSDFGKFFYPLGLATDKQRHLYVCDSNNYRVQVFDSSFRFQSCPIRRTFLMSPSVSQDVKPVDCAVNNKQKLLVLFRGRGFISLQMYNYFEPLLKHAVENEVQSSLPEQRFCWNCFLCCACSCDRGRPDRTTYEVIN</sequence>
<dbReference type="KEGG" id="bgt:106079632"/>
<dbReference type="PROSITE" id="PS51125">
    <property type="entry name" value="NHL"/>
    <property type="match status" value="1"/>
</dbReference>
<dbReference type="InterPro" id="IPR001841">
    <property type="entry name" value="Znf_RING"/>
</dbReference>
<dbReference type="InterPro" id="IPR050952">
    <property type="entry name" value="TRIM-NHL_E3_ligases"/>
</dbReference>
<dbReference type="GO" id="GO:0043161">
    <property type="term" value="P:proteasome-mediated ubiquitin-dependent protein catabolic process"/>
    <property type="evidence" value="ECO:0007669"/>
    <property type="project" value="TreeGrafter"/>
</dbReference>
<evidence type="ECO:0000256" key="1">
    <source>
        <dbReference type="ARBA" id="ARBA00022723"/>
    </source>
</evidence>
<organism evidence="8 9">
    <name type="scientific">Biomphalaria glabrata</name>
    <name type="common">Bloodfluke planorb</name>
    <name type="synonym">Freshwater snail</name>
    <dbReference type="NCBI Taxonomy" id="6526"/>
    <lineage>
        <taxon>Eukaryota</taxon>
        <taxon>Metazoa</taxon>
        <taxon>Spiralia</taxon>
        <taxon>Lophotrochozoa</taxon>
        <taxon>Mollusca</taxon>
        <taxon>Gastropoda</taxon>
        <taxon>Heterobranchia</taxon>
        <taxon>Euthyneura</taxon>
        <taxon>Panpulmonata</taxon>
        <taxon>Hygrophila</taxon>
        <taxon>Lymnaeoidea</taxon>
        <taxon>Planorbidae</taxon>
        <taxon>Biomphalaria</taxon>
    </lineage>
</organism>
<dbReference type="InterPro" id="IPR001258">
    <property type="entry name" value="NHL_repeat"/>
</dbReference>
<dbReference type="RefSeq" id="XP_013096289.2">
    <property type="nucleotide sequence ID" value="XM_013240835.2"/>
</dbReference>
<keyword evidence="1" id="KW-0479">Metal-binding</keyword>
<proteinExistence type="predicted"/>
<name>A0A9U8ENM4_BIOGL</name>
<keyword evidence="8" id="KW-1185">Reference proteome</keyword>
<reference evidence="9" key="1">
    <citation type="submission" date="2025-08" db="UniProtKB">
        <authorList>
            <consortium name="RefSeq"/>
        </authorList>
    </citation>
    <scope>IDENTIFICATION</scope>
</reference>
<dbReference type="SMART" id="SM00184">
    <property type="entry name" value="RING"/>
    <property type="match status" value="1"/>
</dbReference>
<dbReference type="InterPro" id="IPR017907">
    <property type="entry name" value="Znf_RING_CS"/>
</dbReference>
<dbReference type="Gene3D" id="2.120.10.30">
    <property type="entry name" value="TolB, C-terminal domain"/>
    <property type="match status" value="1"/>
</dbReference>
<dbReference type="OMA" id="DVCFYPP"/>
<dbReference type="OrthoDB" id="6110277at2759"/>
<evidence type="ECO:0000256" key="3">
    <source>
        <dbReference type="ARBA" id="ARBA00022771"/>
    </source>
</evidence>